<dbReference type="GO" id="GO:0005634">
    <property type="term" value="C:nucleus"/>
    <property type="evidence" value="ECO:0007669"/>
    <property type="project" value="TreeGrafter"/>
</dbReference>
<dbReference type="PANTHER" id="PTHR35441:SF1">
    <property type="entry name" value="CIRCADIAN-ASSOCIATED TRANSCRIPTIONAL REPRESSOR"/>
    <property type="match status" value="1"/>
</dbReference>
<dbReference type="AlphaFoldDB" id="A0A5C6PKY9"/>
<comment type="caution">
    <text evidence="2">The sequence shown here is derived from an EMBL/GenBank/DDBJ whole genome shotgun (WGS) entry which is preliminary data.</text>
</comment>
<feature type="region of interest" description="Disordered" evidence="1">
    <location>
        <begin position="1"/>
        <end position="25"/>
    </location>
</feature>
<evidence type="ECO:0000256" key="1">
    <source>
        <dbReference type="SAM" id="MobiDB-lite"/>
    </source>
</evidence>
<dbReference type="InterPro" id="IPR031373">
    <property type="entry name" value="Ciart"/>
</dbReference>
<feature type="compositionally biased region" description="Polar residues" evidence="1">
    <location>
        <begin position="273"/>
        <end position="289"/>
    </location>
</feature>
<evidence type="ECO:0000313" key="2">
    <source>
        <dbReference type="EMBL" id="TWW79067.1"/>
    </source>
</evidence>
<feature type="compositionally biased region" description="Polar residues" evidence="1">
    <location>
        <begin position="63"/>
        <end position="72"/>
    </location>
</feature>
<feature type="compositionally biased region" description="Polar residues" evidence="1">
    <location>
        <begin position="362"/>
        <end position="375"/>
    </location>
</feature>
<dbReference type="GO" id="GO:0000978">
    <property type="term" value="F:RNA polymerase II cis-regulatory region sequence-specific DNA binding"/>
    <property type="evidence" value="ECO:0007669"/>
    <property type="project" value="TreeGrafter"/>
</dbReference>
<feature type="region of interest" description="Disordered" evidence="1">
    <location>
        <begin position="208"/>
        <end position="302"/>
    </location>
</feature>
<organism evidence="2 3">
    <name type="scientific">Takifugu flavidus</name>
    <name type="common">sansaifugu</name>
    <dbReference type="NCBI Taxonomy" id="433684"/>
    <lineage>
        <taxon>Eukaryota</taxon>
        <taxon>Metazoa</taxon>
        <taxon>Chordata</taxon>
        <taxon>Craniata</taxon>
        <taxon>Vertebrata</taxon>
        <taxon>Euteleostomi</taxon>
        <taxon>Actinopterygii</taxon>
        <taxon>Neopterygii</taxon>
        <taxon>Teleostei</taxon>
        <taxon>Neoteleostei</taxon>
        <taxon>Acanthomorphata</taxon>
        <taxon>Eupercaria</taxon>
        <taxon>Tetraodontiformes</taxon>
        <taxon>Tetradontoidea</taxon>
        <taxon>Tetraodontidae</taxon>
        <taxon>Takifugu</taxon>
    </lineage>
</organism>
<name>A0A5C6PKY9_9TELE</name>
<gene>
    <name evidence="2" type="ORF">D4764_10G0000970</name>
</gene>
<dbReference type="GO" id="GO:0045892">
    <property type="term" value="P:negative regulation of DNA-templated transcription"/>
    <property type="evidence" value="ECO:0007669"/>
    <property type="project" value="TreeGrafter"/>
</dbReference>
<reference evidence="2 3" key="1">
    <citation type="submission" date="2019-04" db="EMBL/GenBank/DDBJ databases">
        <title>Chromosome genome assembly for Takifugu flavidus.</title>
        <authorList>
            <person name="Xiao S."/>
        </authorList>
    </citation>
    <scope>NUCLEOTIDE SEQUENCE [LARGE SCALE GENOMIC DNA]</scope>
    <source>
        <strain evidence="2">HTHZ2018</strain>
        <tissue evidence="2">Muscle</tissue>
    </source>
</reference>
<dbReference type="EMBL" id="RHFK02000002">
    <property type="protein sequence ID" value="TWW79067.1"/>
    <property type="molecule type" value="Genomic_DNA"/>
</dbReference>
<sequence length="426" mass="45850">MQSQGSTSSQPSFDSLSSSDSLLFSDSEQAEDDADVFLTDGSSSVIIGGIGRAAAKGDKNLESPRSQWTCDSFTDKEEEEESYPSGTGRKAAHASLDNNTRPAPKSQGDLLFAQKCAELQGFVRPLLELLNGLKTGRFDRGLSSFQQSVAMDRIQRIVGVLQRPHSGEKYLNTLLQVEVMLKLWFPHIRAQPVSASSSITAFTARSLQDSSGSIPPHKHRDQLHIPVKKRRLSWTGTDSPTPSPVLYKCPRLSSEERGELRGTEGRAPPSLDSEASQASPDVAGNSQRNQDTRRRDNGAEELGTLSKYKAGHSSEPNLTWVHIAPILSPRKACPSHEGAVVAGSSESRPVAAAPHLSRRGSPATQDSSVSSTTPNRHPKAPKKPTRCQSQPAAGHQSESNETFRGQNQCHATPKPLPGGCSASSET</sequence>
<accession>A0A5C6PKY9</accession>
<dbReference type="GO" id="GO:0032922">
    <property type="term" value="P:circadian regulation of gene expression"/>
    <property type="evidence" value="ECO:0007669"/>
    <property type="project" value="InterPro"/>
</dbReference>
<feature type="compositionally biased region" description="Basic residues" evidence="1">
    <location>
        <begin position="376"/>
        <end position="385"/>
    </location>
</feature>
<feature type="region of interest" description="Disordered" evidence="1">
    <location>
        <begin position="54"/>
        <end position="104"/>
    </location>
</feature>
<feature type="compositionally biased region" description="Basic and acidic residues" evidence="1">
    <location>
        <begin position="253"/>
        <end position="264"/>
    </location>
</feature>
<protein>
    <submittedName>
        <fullName evidence="2">Circadian-associated transcriptional repressor</fullName>
    </submittedName>
</protein>
<dbReference type="Pfam" id="PF15673">
    <property type="entry name" value="Ciart"/>
    <property type="match status" value="1"/>
</dbReference>
<feature type="compositionally biased region" description="Polar residues" evidence="1">
    <location>
        <begin position="386"/>
        <end position="410"/>
    </location>
</feature>
<proteinExistence type="predicted"/>
<feature type="compositionally biased region" description="Basic residues" evidence="1">
    <location>
        <begin position="216"/>
        <end position="232"/>
    </location>
</feature>
<evidence type="ECO:0000313" key="3">
    <source>
        <dbReference type="Proteomes" id="UP000324091"/>
    </source>
</evidence>
<dbReference type="PANTHER" id="PTHR35441">
    <property type="entry name" value="CIRCADIAN-ASSOCIATED TRANSCRIPTIONAL REPRESSOR"/>
    <property type="match status" value="1"/>
</dbReference>
<keyword evidence="3" id="KW-1185">Reference proteome</keyword>
<dbReference type="Proteomes" id="UP000324091">
    <property type="component" value="Chromosome 10"/>
</dbReference>
<feature type="region of interest" description="Disordered" evidence="1">
    <location>
        <begin position="337"/>
        <end position="426"/>
    </location>
</feature>